<evidence type="ECO:0000256" key="14">
    <source>
        <dbReference type="ARBA" id="ARBA00029488"/>
    </source>
</evidence>
<comment type="caution">
    <text evidence="17">The sequence shown here is derived from an EMBL/GenBank/DDBJ whole genome shotgun (WGS) entry which is preliminary data.</text>
</comment>
<evidence type="ECO:0000256" key="12">
    <source>
        <dbReference type="ARBA" id="ARBA00023204"/>
    </source>
</evidence>
<dbReference type="Gene3D" id="3.30.1330.70">
    <property type="entry name" value="Holliday junction resolvase RusA"/>
    <property type="match status" value="1"/>
</dbReference>
<evidence type="ECO:0000256" key="4">
    <source>
        <dbReference type="ARBA" id="ARBA00014885"/>
    </source>
</evidence>
<sequence length="117" mass="13856">MKVKEITIPLLPPSVNTYWRRGQNTTYLSKKGREFKDNVRAYLLKEKIDKKLEGKLKVEILISFKGYRKRDVDNYNKAILDSFNDVVWLDDEQIFELTTKKTYGNKADSFRVAIIEY</sequence>
<keyword evidence="5" id="KW-0540">Nuclease</keyword>
<dbReference type="EC" id="3.1.21.10" evidence="14"/>
<dbReference type="RefSeq" id="WP_204716504.1">
    <property type="nucleotide sequence ID" value="NZ_JACJLT010000098.1"/>
</dbReference>
<dbReference type="Pfam" id="PF05866">
    <property type="entry name" value="RusA"/>
    <property type="match status" value="1"/>
</dbReference>
<proteinExistence type="inferred from homology"/>
<name>A0ABS2G2W0_FUSMR</name>
<comment type="subunit">
    <text evidence="3">Homodimer.</text>
</comment>
<dbReference type="InterPro" id="IPR036614">
    <property type="entry name" value="RusA-like_sf"/>
</dbReference>
<keyword evidence="6" id="KW-0479">Metal-binding</keyword>
<dbReference type="InterPro" id="IPR016281">
    <property type="entry name" value="Endonuclease_RusA"/>
</dbReference>
<evidence type="ECO:0000256" key="13">
    <source>
        <dbReference type="ARBA" id="ARBA00029354"/>
    </source>
</evidence>
<evidence type="ECO:0000256" key="3">
    <source>
        <dbReference type="ARBA" id="ARBA00011738"/>
    </source>
</evidence>
<accession>A0ABS2G2W0</accession>
<evidence type="ECO:0000256" key="1">
    <source>
        <dbReference type="ARBA" id="ARBA00001946"/>
    </source>
</evidence>
<evidence type="ECO:0000256" key="6">
    <source>
        <dbReference type="ARBA" id="ARBA00022723"/>
    </source>
</evidence>
<comment type="cofactor">
    <cofactor evidence="1">
        <name>Mg(2+)</name>
        <dbReference type="ChEBI" id="CHEBI:18420"/>
    </cofactor>
</comment>
<evidence type="ECO:0000256" key="9">
    <source>
        <dbReference type="ARBA" id="ARBA00022801"/>
    </source>
</evidence>
<dbReference type="PIRSF" id="PIRSF001007">
    <property type="entry name" value="RusA"/>
    <property type="match status" value="1"/>
</dbReference>
<organism evidence="17 18">
    <name type="scientific">Fusobacterium mortiferum</name>
    <dbReference type="NCBI Taxonomy" id="850"/>
    <lineage>
        <taxon>Bacteria</taxon>
        <taxon>Fusobacteriati</taxon>
        <taxon>Fusobacteriota</taxon>
        <taxon>Fusobacteriia</taxon>
        <taxon>Fusobacteriales</taxon>
        <taxon>Fusobacteriaceae</taxon>
        <taxon>Fusobacterium</taxon>
    </lineage>
</organism>
<keyword evidence="12" id="KW-0234">DNA repair</keyword>
<dbReference type="Proteomes" id="UP000728968">
    <property type="component" value="Unassembled WGS sequence"/>
</dbReference>
<evidence type="ECO:0000256" key="10">
    <source>
        <dbReference type="ARBA" id="ARBA00022842"/>
    </source>
</evidence>
<evidence type="ECO:0000256" key="16">
    <source>
        <dbReference type="ARBA" id="ARBA00031953"/>
    </source>
</evidence>
<dbReference type="SUPFAM" id="SSF103084">
    <property type="entry name" value="Holliday junction resolvase RusA"/>
    <property type="match status" value="1"/>
</dbReference>
<keyword evidence="9" id="KW-0378">Hydrolase</keyword>
<evidence type="ECO:0000313" key="18">
    <source>
        <dbReference type="Proteomes" id="UP000728968"/>
    </source>
</evidence>
<dbReference type="InterPro" id="IPR008822">
    <property type="entry name" value="Endonuclease_RusA-like"/>
</dbReference>
<evidence type="ECO:0000256" key="15">
    <source>
        <dbReference type="ARBA" id="ARBA00030920"/>
    </source>
</evidence>
<evidence type="ECO:0000256" key="11">
    <source>
        <dbReference type="ARBA" id="ARBA00023172"/>
    </source>
</evidence>
<protein>
    <recommendedName>
        <fullName evidence="4">Crossover junction endodeoxyribonuclease RusA</fullName>
        <ecNumber evidence="14">3.1.21.10</ecNumber>
    </recommendedName>
    <alternativeName>
        <fullName evidence="15">Holliday junction nuclease RusA</fullName>
    </alternativeName>
    <alternativeName>
        <fullName evidence="16">Holliday junction resolvase</fullName>
    </alternativeName>
</protein>
<keyword evidence="18" id="KW-1185">Reference proteome</keyword>
<gene>
    <name evidence="17" type="ORF">H6A04_08990</name>
</gene>
<comment type="similarity">
    <text evidence="2">Belongs to the RusA family.</text>
</comment>
<keyword evidence="8" id="KW-0227">DNA damage</keyword>
<comment type="catalytic activity">
    <reaction evidence="13">
        <text>Endonucleolytic cleavage at a junction such as a reciprocal single-stranded crossover between two homologous DNA duplexes (Holliday junction).</text>
        <dbReference type="EC" id="3.1.21.10"/>
    </reaction>
</comment>
<evidence type="ECO:0000256" key="2">
    <source>
        <dbReference type="ARBA" id="ARBA00008865"/>
    </source>
</evidence>
<keyword evidence="10" id="KW-0460">Magnesium</keyword>
<evidence type="ECO:0000313" key="17">
    <source>
        <dbReference type="EMBL" id="MBM6875781.1"/>
    </source>
</evidence>
<evidence type="ECO:0000256" key="8">
    <source>
        <dbReference type="ARBA" id="ARBA00022763"/>
    </source>
</evidence>
<keyword evidence="11" id="KW-0233">DNA recombination</keyword>
<evidence type="ECO:0000256" key="7">
    <source>
        <dbReference type="ARBA" id="ARBA00022759"/>
    </source>
</evidence>
<dbReference type="EMBL" id="JACJLT010000098">
    <property type="protein sequence ID" value="MBM6875781.1"/>
    <property type="molecule type" value="Genomic_DNA"/>
</dbReference>
<evidence type="ECO:0000256" key="5">
    <source>
        <dbReference type="ARBA" id="ARBA00022722"/>
    </source>
</evidence>
<keyword evidence="7" id="KW-0255">Endonuclease</keyword>
<reference evidence="17 18" key="1">
    <citation type="journal article" date="2021" name="Sci. Rep.">
        <title>The distribution of antibiotic resistance genes in chicken gut microbiota commensals.</title>
        <authorList>
            <person name="Juricova H."/>
            <person name="Matiasovicova J."/>
            <person name="Kubasova T."/>
            <person name="Cejkova D."/>
            <person name="Rychlik I."/>
        </authorList>
    </citation>
    <scope>NUCLEOTIDE SEQUENCE [LARGE SCALE GENOMIC DNA]</scope>
    <source>
        <strain evidence="17 18">An425</strain>
    </source>
</reference>